<dbReference type="OrthoDB" id="9790710at2"/>
<dbReference type="Gene3D" id="3.90.550.10">
    <property type="entry name" value="Spore Coat Polysaccharide Biosynthesis Protein SpsA, Chain A"/>
    <property type="match status" value="1"/>
</dbReference>
<dbReference type="EMBL" id="FNZQ01000008">
    <property type="protein sequence ID" value="SEL69525.1"/>
    <property type="molecule type" value="Genomic_DNA"/>
</dbReference>
<organism evidence="2 3">
    <name type="scientific">Jannaschia helgolandensis</name>
    <dbReference type="NCBI Taxonomy" id="188906"/>
    <lineage>
        <taxon>Bacteria</taxon>
        <taxon>Pseudomonadati</taxon>
        <taxon>Pseudomonadota</taxon>
        <taxon>Alphaproteobacteria</taxon>
        <taxon>Rhodobacterales</taxon>
        <taxon>Roseobacteraceae</taxon>
        <taxon>Jannaschia</taxon>
    </lineage>
</organism>
<reference evidence="2 3" key="1">
    <citation type="submission" date="2016-10" db="EMBL/GenBank/DDBJ databases">
        <authorList>
            <person name="de Groot N.N."/>
        </authorList>
    </citation>
    <scope>NUCLEOTIDE SEQUENCE [LARGE SCALE GENOMIC DNA]</scope>
    <source>
        <strain evidence="2 3">DSM 14858</strain>
    </source>
</reference>
<dbReference type="PANTHER" id="PTHR43685:SF2">
    <property type="entry name" value="GLYCOSYLTRANSFERASE 2-LIKE DOMAIN-CONTAINING PROTEIN"/>
    <property type="match status" value="1"/>
</dbReference>
<evidence type="ECO:0000313" key="3">
    <source>
        <dbReference type="Proteomes" id="UP000199283"/>
    </source>
</evidence>
<dbReference type="InterPro" id="IPR029044">
    <property type="entry name" value="Nucleotide-diphossugar_trans"/>
</dbReference>
<gene>
    <name evidence="2" type="ORF">SAMN04488526_3275</name>
</gene>
<dbReference type="SUPFAM" id="SSF53448">
    <property type="entry name" value="Nucleotide-diphospho-sugar transferases"/>
    <property type="match status" value="1"/>
</dbReference>
<accession>A0A1H7SAF3</accession>
<dbReference type="STRING" id="188906.SAMN04488526_3275"/>
<dbReference type="PANTHER" id="PTHR43685">
    <property type="entry name" value="GLYCOSYLTRANSFERASE"/>
    <property type="match status" value="1"/>
</dbReference>
<dbReference type="Pfam" id="PF00535">
    <property type="entry name" value="Glycos_transf_2"/>
    <property type="match status" value="1"/>
</dbReference>
<evidence type="ECO:0000313" key="2">
    <source>
        <dbReference type="EMBL" id="SEL69525.1"/>
    </source>
</evidence>
<dbReference type="CDD" id="cd00761">
    <property type="entry name" value="Glyco_tranf_GTA_type"/>
    <property type="match status" value="1"/>
</dbReference>
<proteinExistence type="predicted"/>
<dbReference type="InterPro" id="IPR001173">
    <property type="entry name" value="Glyco_trans_2-like"/>
</dbReference>
<feature type="domain" description="Glycosyltransferase 2-like" evidence="1">
    <location>
        <begin position="11"/>
        <end position="127"/>
    </location>
</feature>
<dbReference type="Proteomes" id="UP000199283">
    <property type="component" value="Unassembled WGS sequence"/>
</dbReference>
<evidence type="ECO:0000259" key="1">
    <source>
        <dbReference type="Pfam" id="PF00535"/>
    </source>
</evidence>
<dbReference type="AlphaFoldDB" id="A0A1H7SAF3"/>
<keyword evidence="3" id="KW-1185">Reference proteome</keyword>
<dbReference type="InterPro" id="IPR050834">
    <property type="entry name" value="Glycosyltransf_2"/>
</dbReference>
<sequence length="341" mass="37946">MKNLAEPPLVSVIMANYNGADHLAMALRSVLAQSVGHIEILLLDDASSDDSIKVARGVADTDPRVRIFETSRNAGPGAARNRGFEMATGRWIAIVDSDDIIHPCRLERMTTAGDALETDAVADDLTYFHDASIRPAGTLMGTNRPEKPAGLSATCFVSADPNAPQLGYLKPLIRRTALSGLRYREDIKIGEDHDLYMRFLLNGGRMHLLPQSYYLYRRHNSSLSYRMHPDDVAAIISAQDDLLRDYPDLSDGMLDHMALRRAALQRPLAFETLVQEIRGRHFGRAMGQLVHRPSLLPQLVKVGKSRLARALVRPRNASAVIARDPSEWTLQDWSVMLEKTM</sequence>
<protein>
    <submittedName>
        <fullName evidence="2">Succinoglycan biosynthesis protein ExoO</fullName>
    </submittedName>
</protein>
<name>A0A1H7SAF3_9RHOB</name>